<evidence type="ECO:0000313" key="9">
    <source>
        <dbReference type="Proteomes" id="UP000826661"/>
    </source>
</evidence>
<sequence length="570" mass="62127">MSPPSRCSSCDEPGDPMETTPHVDDGQIPEANVTPISTRQFWLLCCGVCSGLLLSIIDSSILATSLYTIGVEFQEHSLINWVVLAYTLGYAGFIVSCSTLSDIVGRRNAFAASYILFVSFSIACGFSKHVKWLIICRGFQGIGGSGLYALSMIILTQQCPPQLRQYIGSIIGVVIASAGILGPVLGGIFAQYTSWRWIFWMNGPIGFVSLIVFFIGWPSRRKMVHTHTTPWKQFDFVGTMLGITASILVVFAFQNAGESEPKTWRRPIFIAPLVVGLACWLALFAWGFAIEKWFAQSIAPVFPIELLRNRRYARSMLTTFLLGYPYLLLIFLFPIRMQVVSDKSPLLAGLTLLPMLGTAAIGSMVSGKVNAVKDHLSGTLRCGSWLMGLGFVLLTTVRGPENDARALGFLAFVGFGFGLFTAAATNVISVDVLTRQKASAHGILAQARILGGSLGVAVSTLFLHTEVINRLPDILTPDELAFMEGDMKNLRGDSLEAVKKAYSSAFHKSITTAAVAACLAVLSTAFMSCHIRKRDIEQQLQATVPRDGQQRGVEPLIPLQDVAHLEEPMK</sequence>
<organism evidence="8 9">
    <name type="scientific">Trichoderma simmonsii</name>
    <dbReference type="NCBI Taxonomy" id="1491479"/>
    <lineage>
        <taxon>Eukaryota</taxon>
        <taxon>Fungi</taxon>
        <taxon>Dikarya</taxon>
        <taxon>Ascomycota</taxon>
        <taxon>Pezizomycotina</taxon>
        <taxon>Sordariomycetes</taxon>
        <taxon>Hypocreomycetidae</taxon>
        <taxon>Hypocreales</taxon>
        <taxon>Hypocreaceae</taxon>
        <taxon>Trichoderma</taxon>
    </lineage>
</organism>
<keyword evidence="4 6" id="KW-0472">Membrane</keyword>
<name>A0A8G0LKU7_9HYPO</name>
<keyword evidence="3 6" id="KW-1133">Transmembrane helix</keyword>
<dbReference type="PANTHER" id="PTHR23501:SF43">
    <property type="entry name" value="MULTIDRUG TRANSPORTER, PUTATIVE (AFU_ORTHOLOGUE AFUA_6G03040)-RELATED"/>
    <property type="match status" value="1"/>
</dbReference>
<evidence type="ECO:0000256" key="5">
    <source>
        <dbReference type="SAM" id="MobiDB-lite"/>
    </source>
</evidence>
<evidence type="ECO:0000259" key="7">
    <source>
        <dbReference type="PROSITE" id="PS50850"/>
    </source>
</evidence>
<feature type="transmembrane region" description="Helical" evidence="6">
    <location>
        <begin position="316"/>
        <end position="335"/>
    </location>
</feature>
<comment type="subcellular location">
    <subcellularLocation>
        <location evidence="1">Membrane</location>
        <topology evidence="1">Multi-pass membrane protein</topology>
    </subcellularLocation>
</comment>
<feature type="region of interest" description="Disordered" evidence="5">
    <location>
        <begin position="1"/>
        <end position="28"/>
    </location>
</feature>
<feature type="transmembrane region" description="Helical" evidence="6">
    <location>
        <begin position="268"/>
        <end position="289"/>
    </location>
</feature>
<dbReference type="PANTHER" id="PTHR23501">
    <property type="entry name" value="MAJOR FACILITATOR SUPERFAMILY"/>
    <property type="match status" value="1"/>
</dbReference>
<reference evidence="8 9" key="1">
    <citation type="journal article" date="2021" name="BMC Genomics">
        <title>Telomere-to-telomere genome assembly of asparaginase-producing Trichoderma simmonsii.</title>
        <authorList>
            <person name="Chung D."/>
            <person name="Kwon Y.M."/>
            <person name="Yang Y."/>
        </authorList>
    </citation>
    <scope>NUCLEOTIDE SEQUENCE [LARGE SCALE GENOMIC DNA]</scope>
    <source>
        <strain evidence="8 9">GH-Sj1</strain>
    </source>
</reference>
<feature type="transmembrane region" description="Helical" evidence="6">
    <location>
        <begin position="41"/>
        <end position="66"/>
    </location>
</feature>
<keyword evidence="9" id="KW-1185">Reference proteome</keyword>
<feature type="transmembrane region" description="Helical" evidence="6">
    <location>
        <begin position="236"/>
        <end position="256"/>
    </location>
</feature>
<feature type="transmembrane region" description="Helical" evidence="6">
    <location>
        <begin position="409"/>
        <end position="433"/>
    </location>
</feature>
<proteinExistence type="predicted"/>
<dbReference type="GO" id="GO:0005886">
    <property type="term" value="C:plasma membrane"/>
    <property type="evidence" value="ECO:0007669"/>
    <property type="project" value="TreeGrafter"/>
</dbReference>
<evidence type="ECO:0000256" key="6">
    <source>
        <dbReference type="SAM" id="Phobius"/>
    </source>
</evidence>
<accession>A0A8G0LKU7</accession>
<feature type="domain" description="Major facilitator superfamily (MFS) profile" evidence="7">
    <location>
        <begin position="44"/>
        <end position="532"/>
    </location>
</feature>
<feature type="transmembrane region" description="Helical" evidence="6">
    <location>
        <begin position="167"/>
        <end position="191"/>
    </location>
</feature>
<dbReference type="PROSITE" id="PS50850">
    <property type="entry name" value="MFS"/>
    <property type="match status" value="1"/>
</dbReference>
<dbReference type="InterPro" id="IPR020846">
    <property type="entry name" value="MFS_dom"/>
</dbReference>
<feature type="transmembrane region" description="Helical" evidence="6">
    <location>
        <begin position="445"/>
        <end position="463"/>
    </location>
</feature>
<dbReference type="Pfam" id="PF07690">
    <property type="entry name" value="MFS_1"/>
    <property type="match status" value="1"/>
</dbReference>
<dbReference type="SUPFAM" id="SSF103473">
    <property type="entry name" value="MFS general substrate transporter"/>
    <property type="match status" value="1"/>
</dbReference>
<dbReference type="Gene3D" id="1.20.1720.10">
    <property type="entry name" value="Multidrug resistance protein D"/>
    <property type="match status" value="1"/>
</dbReference>
<evidence type="ECO:0000313" key="8">
    <source>
        <dbReference type="EMBL" id="QYT04124.1"/>
    </source>
</evidence>
<evidence type="ECO:0000256" key="4">
    <source>
        <dbReference type="ARBA" id="ARBA00023136"/>
    </source>
</evidence>
<dbReference type="Gene3D" id="1.20.1250.20">
    <property type="entry name" value="MFS general substrate transporter like domains"/>
    <property type="match status" value="1"/>
</dbReference>
<dbReference type="AlphaFoldDB" id="A0A8G0LKU7"/>
<keyword evidence="2 6" id="KW-0812">Transmembrane</keyword>
<feature type="transmembrane region" description="Helical" evidence="6">
    <location>
        <begin position="347"/>
        <end position="366"/>
    </location>
</feature>
<feature type="transmembrane region" description="Helical" evidence="6">
    <location>
        <begin position="197"/>
        <end position="215"/>
    </location>
</feature>
<feature type="transmembrane region" description="Helical" evidence="6">
    <location>
        <begin position="109"/>
        <end position="126"/>
    </location>
</feature>
<protein>
    <submittedName>
        <fullName evidence="8">MFS domain-containing protein</fullName>
    </submittedName>
</protein>
<evidence type="ECO:0000256" key="2">
    <source>
        <dbReference type="ARBA" id="ARBA00022692"/>
    </source>
</evidence>
<gene>
    <name evidence="8" type="ORF">H0G86_011053</name>
</gene>
<dbReference type="EMBL" id="CP075869">
    <property type="protein sequence ID" value="QYT04124.1"/>
    <property type="molecule type" value="Genomic_DNA"/>
</dbReference>
<dbReference type="InterPro" id="IPR036259">
    <property type="entry name" value="MFS_trans_sf"/>
</dbReference>
<dbReference type="Proteomes" id="UP000826661">
    <property type="component" value="Chromosome VI"/>
</dbReference>
<evidence type="ECO:0000256" key="3">
    <source>
        <dbReference type="ARBA" id="ARBA00022989"/>
    </source>
</evidence>
<feature type="transmembrane region" description="Helical" evidence="6">
    <location>
        <begin position="378"/>
        <end position="397"/>
    </location>
</feature>
<dbReference type="GO" id="GO:0022857">
    <property type="term" value="F:transmembrane transporter activity"/>
    <property type="evidence" value="ECO:0007669"/>
    <property type="project" value="InterPro"/>
</dbReference>
<dbReference type="InterPro" id="IPR011701">
    <property type="entry name" value="MFS"/>
</dbReference>
<evidence type="ECO:0000256" key="1">
    <source>
        <dbReference type="ARBA" id="ARBA00004141"/>
    </source>
</evidence>
<feature type="transmembrane region" description="Helical" evidence="6">
    <location>
        <begin position="78"/>
        <end position="97"/>
    </location>
</feature>
<feature type="transmembrane region" description="Helical" evidence="6">
    <location>
        <begin position="510"/>
        <end position="531"/>
    </location>
</feature>
<feature type="transmembrane region" description="Helical" evidence="6">
    <location>
        <begin position="132"/>
        <end position="155"/>
    </location>
</feature>